<organism evidence="2 3">
    <name type="scientific">Plasmodium inui San Antonio 1</name>
    <dbReference type="NCBI Taxonomy" id="1237626"/>
    <lineage>
        <taxon>Eukaryota</taxon>
        <taxon>Sar</taxon>
        <taxon>Alveolata</taxon>
        <taxon>Apicomplexa</taxon>
        <taxon>Aconoidasida</taxon>
        <taxon>Haemosporida</taxon>
        <taxon>Plasmodiidae</taxon>
        <taxon>Plasmodium</taxon>
        <taxon>Plasmodium (Plasmodium)</taxon>
    </lineage>
</organism>
<reference evidence="2 3" key="1">
    <citation type="submission" date="2013-02" db="EMBL/GenBank/DDBJ databases">
        <title>The Genome Sequence of Plasmodium inui San Antonio 1.</title>
        <authorList>
            <consortium name="The Broad Institute Genome Sequencing Platform"/>
            <consortium name="The Broad Institute Genome Sequencing Center for Infectious Disease"/>
            <person name="Neafsey D."/>
            <person name="Cheeseman I."/>
            <person name="Volkman S."/>
            <person name="Adams J."/>
            <person name="Walker B."/>
            <person name="Young S.K."/>
            <person name="Zeng Q."/>
            <person name="Gargeya S."/>
            <person name="Fitzgerald M."/>
            <person name="Haas B."/>
            <person name="Abouelleil A."/>
            <person name="Alvarado L."/>
            <person name="Arachchi H.M."/>
            <person name="Berlin A.M."/>
            <person name="Chapman S.B."/>
            <person name="Dewar J."/>
            <person name="Goldberg J."/>
            <person name="Griggs A."/>
            <person name="Gujja S."/>
            <person name="Hansen M."/>
            <person name="Howarth C."/>
            <person name="Imamovic A."/>
            <person name="Larimer J."/>
            <person name="McCowan C."/>
            <person name="Murphy C."/>
            <person name="Neiman D."/>
            <person name="Pearson M."/>
            <person name="Priest M."/>
            <person name="Roberts A."/>
            <person name="Saif S."/>
            <person name="Shea T."/>
            <person name="Sisk P."/>
            <person name="Sykes S."/>
            <person name="Wortman J."/>
            <person name="Nusbaum C."/>
            <person name="Birren B."/>
        </authorList>
    </citation>
    <scope>NUCLEOTIDE SEQUENCE [LARGE SCALE GENOMIC DNA]</scope>
    <source>
        <strain evidence="2 3">San Antonio 1</strain>
    </source>
</reference>
<evidence type="ECO:0000256" key="1">
    <source>
        <dbReference type="SAM" id="MobiDB-lite"/>
    </source>
</evidence>
<feature type="region of interest" description="Disordered" evidence="1">
    <location>
        <begin position="55"/>
        <end position="91"/>
    </location>
</feature>
<feature type="compositionally biased region" description="Basic and acidic residues" evidence="1">
    <location>
        <begin position="59"/>
        <end position="70"/>
    </location>
</feature>
<dbReference type="EMBL" id="KI965535">
    <property type="protein sequence ID" value="EUD64158.1"/>
    <property type="molecule type" value="Genomic_DNA"/>
</dbReference>
<evidence type="ECO:0000313" key="2">
    <source>
        <dbReference type="EMBL" id="EUD64158.1"/>
    </source>
</evidence>
<dbReference type="RefSeq" id="XP_008819254.1">
    <property type="nucleotide sequence ID" value="XM_008821032.1"/>
</dbReference>
<name>W6ZXX3_9APIC</name>
<dbReference type="VEuPathDB" id="PlasmoDB:C922_05461"/>
<sequence length="91" mass="10410">MTRTNTSGEVEFEIPTGRRLWTQRRDQKKYNQEGLIEELKGSRLAPCYRVQRMNGAAKFPEKSQGTEKEPIGQVGRKGSKKSGNRRRANLS</sequence>
<dbReference type="GeneID" id="20040735"/>
<evidence type="ECO:0000313" key="3">
    <source>
        <dbReference type="Proteomes" id="UP000030640"/>
    </source>
</evidence>
<protein>
    <submittedName>
        <fullName evidence="2">Uncharacterized protein</fullName>
    </submittedName>
</protein>
<proteinExistence type="predicted"/>
<accession>W6ZXX3</accession>
<keyword evidence="3" id="KW-1185">Reference proteome</keyword>
<feature type="compositionally biased region" description="Basic residues" evidence="1">
    <location>
        <begin position="77"/>
        <end position="91"/>
    </location>
</feature>
<gene>
    <name evidence="2" type="ORF">C922_05461</name>
</gene>
<dbReference type="AlphaFoldDB" id="W6ZXX3"/>
<dbReference type="Proteomes" id="UP000030640">
    <property type="component" value="Unassembled WGS sequence"/>
</dbReference>